<dbReference type="EMBL" id="MN740491">
    <property type="protein sequence ID" value="QHU29611.1"/>
    <property type="molecule type" value="Genomic_DNA"/>
</dbReference>
<organism evidence="3">
    <name type="scientific">viral metagenome</name>
    <dbReference type="NCBI Taxonomy" id="1070528"/>
    <lineage>
        <taxon>unclassified sequences</taxon>
        <taxon>metagenomes</taxon>
        <taxon>organismal metagenomes</taxon>
    </lineage>
</organism>
<evidence type="ECO:0000313" key="3">
    <source>
        <dbReference type="EMBL" id="QHU29611.1"/>
    </source>
</evidence>
<dbReference type="SUPFAM" id="SSF81995">
    <property type="entry name" value="beta-sandwich domain of Sec23/24"/>
    <property type="match status" value="1"/>
</dbReference>
<feature type="region of interest" description="Disordered" evidence="1">
    <location>
        <begin position="1"/>
        <end position="74"/>
    </location>
</feature>
<reference evidence="3" key="1">
    <citation type="journal article" date="2020" name="Nature">
        <title>Giant virus diversity and host interactions through global metagenomics.</title>
        <authorList>
            <person name="Schulz F."/>
            <person name="Roux S."/>
            <person name="Paez-Espino D."/>
            <person name="Jungbluth S."/>
            <person name="Walsh D.A."/>
            <person name="Denef V.J."/>
            <person name="McMahon K.D."/>
            <person name="Konstantinidis K.T."/>
            <person name="Eloe-Fadrosh E.A."/>
            <person name="Kyrpides N.C."/>
            <person name="Woyke T."/>
        </authorList>
    </citation>
    <scope>NUCLEOTIDE SEQUENCE</scope>
    <source>
        <strain evidence="3">GVMAG-M-3300027804-48</strain>
    </source>
</reference>
<sequence length="153" mass="17730">MTELNIAYSFNGGNSDLDDNSAMDYHSEQPSQQQQQQQQPPPPPPQPPQLQPPQQAPIYYQQQAPPPIRKPPQQYQTVPQYSFWDRMMLSRNDVFKLILLAFVVVLGISIEKLGSHYINTYLTDNILSPIQEFIVRLSYPLLIFIFLWIIKSL</sequence>
<keyword evidence="2" id="KW-0472">Membrane</keyword>
<keyword evidence="2" id="KW-1133">Transmembrane helix</keyword>
<feature type="transmembrane region" description="Helical" evidence="2">
    <location>
        <begin position="133"/>
        <end position="150"/>
    </location>
</feature>
<name>A0A6C0LIX0_9ZZZZ</name>
<evidence type="ECO:0000256" key="1">
    <source>
        <dbReference type="SAM" id="MobiDB-lite"/>
    </source>
</evidence>
<feature type="transmembrane region" description="Helical" evidence="2">
    <location>
        <begin position="94"/>
        <end position="113"/>
    </location>
</feature>
<proteinExistence type="predicted"/>
<accession>A0A6C0LIX0</accession>
<dbReference type="AlphaFoldDB" id="A0A6C0LIX0"/>
<feature type="compositionally biased region" description="Low complexity" evidence="1">
    <location>
        <begin position="29"/>
        <end position="38"/>
    </location>
</feature>
<feature type="compositionally biased region" description="Pro residues" evidence="1">
    <location>
        <begin position="39"/>
        <end position="55"/>
    </location>
</feature>
<evidence type="ECO:0000256" key="2">
    <source>
        <dbReference type="SAM" id="Phobius"/>
    </source>
</evidence>
<keyword evidence="2" id="KW-0812">Transmembrane</keyword>
<protein>
    <submittedName>
        <fullName evidence="3">Uncharacterized protein</fullName>
    </submittedName>
</protein>